<dbReference type="Gene3D" id="2.40.70.10">
    <property type="entry name" value="Acid Proteases"/>
    <property type="match status" value="1"/>
</dbReference>
<dbReference type="SUPFAM" id="SSF57756">
    <property type="entry name" value="Retrovirus zinc finger-like domains"/>
    <property type="match status" value="1"/>
</dbReference>
<dbReference type="Pfam" id="PF22938">
    <property type="entry name" value="Integrase_p58_C"/>
    <property type="match status" value="1"/>
</dbReference>
<evidence type="ECO:0000256" key="3">
    <source>
        <dbReference type="ARBA" id="ARBA00022722"/>
    </source>
</evidence>
<feature type="domain" description="CCHC-type" evidence="6">
    <location>
        <begin position="146"/>
        <end position="161"/>
    </location>
</feature>
<keyword evidence="1" id="KW-0808">Transferase</keyword>
<dbReference type="PANTHER" id="PTHR37984">
    <property type="entry name" value="PROTEIN CBG26694"/>
    <property type="match status" value="1"/>
</dbReference>
<evidence type="ECO:0000259" key="6">
    <source>
        <dbReference type="PROSITE" id="PS50158"/>
    </source>
</evidence>
<dbReference type="GO" id="GO:0004519">
    <property type="term" value="F:endonuclease activity"/>
    <property type="evidence" value="ECO:0007669"/>
    <property type="project" value="UniProtKB-KW"/>
</dbReference>
<dbReference type="EMBL" id="OC001579">
    <property type="protein sequence ID" value="CAD7260240.1"/>
    <property type="molecule type" value="Genomic_DNA"/>
</dbReference>
<dbReference type="InterPro" id="IPR050951">
    <property type="entry name" value="Retrovirus_Pol_polyprotein"/>
</dbReference>
<organism evidence="7">
    <name type="scientific">Timema shepardi</name>
    <name type="common">Walking stick</name>
    <dbReference type="NCBI Taxonomy" id="629360"/>
    <lineage>
        <taxon>Eukaryota</taxon>
        <taxon>Metazoa</taxon>
        <taxon>Ecdysozoa</taxon>
        <taxon>Arthropoda</taxon>
        <taxon>Hexapoda</taxon>
        <taxon>Insecta</taxon>
        <taxon>Pterygota</taxon>
        <taxon>Neoptera</taxon>
        <taxon>Polyneoptera</taxon>
        <taxon>Phasmatodea</taxon>
        <taxon>Timematodea</taxon>
        <taxon>Timematoidea</taxon>
        <taxon>Timematidae</taxon>
        <taxon>Timema</taxon>
    </lineage>
</organism>
<evidence type="ECO:0000256" key="5">
    <source>
        <dbReference type="PROSITE-ProRule" id="PRU00047"/>
    </source>
</evidence>
<evidence type="ECO:0000256" key="1">
    <source>
        <dbReference type="ARBA" id="ARBA00022679"/>
    </source>
</evidence>
<dbReference type="InterPro" id="IPR001878">
    <property type="entry name" value="Znf_CCHC"/>
</dbReference>
<keyword evidence="4" id="KW-0255">Endonuclease</keyword>
<evidence type="ECO:0000256" key="2">
    <source>
        <dbReference type="ARBA" id="ARBA00022695"/>
    </source>
</evidence>
<dbReference type="PANTHER" id="PTHR37984:SF5">
    <property type="entry name" value="PROTEIN NYNRIN-LIKE"/>
    <property type="match status" value="1"/>
</dbReference>
<keyword evidence="3" id="KW-0540">Nuclease</keyword>
<dbReference type="InterPro" id="IPR021109">
    <property type="entry name" value="Peptidase_aspartic_dom_sf"/>
</dbReference>
<name>A0A7R9FYN4_TIMSH</name>
<keyword evidence="4" id="KW-0378">Hydrolase</keyword>
<dbReference type="InterPro" id="IPR001969">
    <property type="entry name" value="Aspartic_peptidase_AS"/>
</dbReference>
<keyword evidence="5" id="KW-0479">Metal-binding</keyword>
<gene>
    <name evidence="7" type="ORF">TSIB3V08_LOCUS4423</name>
</gene>
<dbReference type="GO" id="GO:0004190">
    <property type="term" value="F:aspartic-type endopeptidase activity"/>
    <property type="evidence" value="ECO:0007669"/>
    <property type="project" value="InterPro"/>
</dbReference>
<dbReference type="SMART" id="SM00343">
    <property type="entry name" value="ZnF_C2HC"/>
    <property type="match status" value="1"/>
</dbReference>
<dbReference type="CDD" id="cd00303">
    <property type="entry name" value="retropepsin_like"/>
    <property type="match status" value="1"/>
</dbReference>
<evidence type="ECO:0000256" key="4">
    <source>
        <dbReference type="ARBA" id="ARBA00022759"/>
    </source>
</evidence>
<dbReference type="GO" id="GO:0003676">
    <property type="term" value="F:nucleic acid binding"/>
    <property type="evidence" value="ECO:0007669"/>
    <property type="project" value="InterPro"/>
</dbReference>
<proteinExistence type="predicted"/>
<reference evidence="7" key="1">
    <citation type="submission" date="2020-11" db="EMBL/GenBank/DDBJ databases">
        <authorList>
            <person name="Tran Van P."/>
        </authorList>
    </citation>
    <scope>NUCLEOTIDE SEQUENCE</scope>
</reference>
<dbReference type="InterPro" id="IPR054465">
    <property type="entry name" value="Integrase_p58-like_C"/>
</dbReference>
<dbReference type="Pfam" id="PF13975">
    <property type="entry name" value="gag-asp_proteas"/>
    <property type="match status" value="1"/>
</dbReference>
<keyword evidence="2" id="KW-0548">Nucleotidyltransferase</keyword>
<dbReference type="GO" id="GO:0008270">
    <property type="term" value="F:zinc ion binding"/>
    <property type="evidence" value="ECO:0007669"/>
    <property type="project" value="UniProtKB-KW"/>
</dbReference>
<keyword evidence="5" id="KW-0863">Zinc-finger</keyword>
<dbReference type="GO" id="GO:0006508">
    <property type="term" value="P:proteolysis"/>
    <property type="evidence" value="ECO:0007669"/>
    <property type="project" value="InterPro"/>
</dbReference>
<dbReference type="GO" id="GO:0016779">
    <property type="term" value="F:nucleotidyltransferase activity"/>
    <property type="evidence" value="ECO:0007669"/>
    <property type="project" value="UniProtKB-KW"/>
</dbReference>
<dbReference type="PROSITE" id="PS00141">
    <property type="entry name" value="ASP_PROTEASE"/>
    <property type="match status" value="1"/>
</dbReference>
<sequence length="1403" mass="154689">MDTLKKRVQRPNEPLAELAADVERLSQLALEGCPADTRDVIAVGAFLDAISDSEVQQTVRVAGLRTMREALARALEVESAKVAARATRRVVRNARLEEGDVSAGVSLDQQHFLDELKSIVKEVQLISKVQNAPRSPKSNKTTQLECWNCNKVGHLRSQCREKRISEQTSLKERRPADSTQNAPTVIFNVRSLGSEDDALLVEGILDGKACRMVVDTGANVTLVRPDFTELVHRKHRTGNTLQGCVIRTVTGDSAPVLAKAQMKFKLGSLQVEHPVYVANIEDECILGLDFLRKFGCCIDLGSGVIRTPEVEVEIVSRRCVTSPDDFPVICKRTTILPANSEVLIPAKCREDYGRHFGLVEPANGINKLPLSVITARTLFSNNNKSIPVRMINLSDKPWVIKKGTIIGRCYQVSQIALRGSSIDKITPTISDLPKPLQELAERASEHLDASQGKRRDQRALVVCPGCAHCSLCLPPCIAGRQRPSRLTGELGGPTGCGGRTETRLDTLSCHHSYIYTLSGSQRLSSWFANNESGSSQYECVDQSDQRAGRRVCGWVSESGHTPISLKELVFHTFTCERPVTLPGHVCPTLRWCQRSAVHETTGVTPAKMLFGRELRLPCDLLYGRPEDFVELTDQEHTEQLRNILAEVHQFARTRIKINSDRMKTRYDLRANDRNFSAGDLVWLYNPQKKKGISPKLQRKWEGPYEVINRINDVVIPIRRGATGKMKVVHIDRLAAYRGEEGADGVWGEDGDTSGRVWILFTIEMEDSRPLAVTTPIYTRSAVARDSVLGSRIMSQGVPSTSVWTRVTSGQVGASAGGSASPAFVYSGSPPCIVCETRYSIFGKNLHKELVKPASGCKQDSCFLSSRTSNAEVILWVLIDKLIMTAEEIQLAPLTILGMVSTEGNNLVKSSEGDKIFHILTSLRQEVSDIHQLLCEKPSQSTENQSMNSHFSQAATNVQDVQGVLRRIRNSPKEMPVQQGAGATFHSRHHQEWELGQGIGTLSFQDSTRPLAVGGLRFFSREWGVAFLCKGLVMAFSTFFKLVLVVPHWAFFKAPVKLAFATSHVPPPFQPLESQSSPDGEPHTTPHRTTFIWGIAKKRVHPTEIRTSISPSSPVKLNKTSALANYATEAVHPTEIRTSISPSSVVELNTTNALANYATEAVSIESRRRLSTSGLTGATAKDAPRIIENKQGKNVLNKPTTASSELVRDIETNWILFIVAEGYLWKGEKPPPVHPTEIRTSISPSSAVELNTTCALANYATEAGTLMEAYLVTRGRYIRAVFPHNINSACSCNSGYTWFNKHSRDISGGRTGFLGLAATRLLPSDVDGGTCTCKRGYTLALNDGTQVTSHRCVEVHYPQEEQTLTDGIDRLWGVRGNSSVRTVESEREDLANRRHGWPSVNALL</sequence>
<dbReference type="Gene3D" id="4.10.60.10">
    <property type="entry name" value="Zinc finger, CCHC-type"/>
    <property type="match status" value="1"/>
</dbReference>
<evidence type="ECO:0000313" key="7">
    <source>
        <dbReference type="EMBL" id="CAD7260240.1"/>
    </source>
</evidence>
<keyword evidence="5" id="KW-0862">Zinc</keyword>
<protein>
    <recommendedName>
        <fullName evidence="6">CCHC-type domain-containing protein</fullName>
    </recommendedName>
</protein>
<dbReference type="PROSITE" id="PS50158">
    <property type="entry name" value="ZF_CCHC"/>
    <property type="match status" value="1"/>
</dbReference>
<dbReference type="SUPFAM" id="SSF50630">
    <property type="entry name" value="Acid proteases"/>
    <property type="match status" value="1"/>
</dbReference>
<dbReference type="InterPro" id="IPR036875">
    <property type="entry name" value="Znf_CCHC_sf"/>
</dbReference>
<accession>A0A7R9FYN4</accession>